<dbReference type="RefSeq" id="WP_084015323.1">
    <property type="nucleotide sequence ID" value="NZ_FWXS01000001.1"/>
</dbReference>
<accession>A0A1W1Y928</accession>
<evidence type="ECO:0000313" key="1">
    <source>
        <dbReference type="EMBL" id="SMC32645.1"/>
    </source>
</evidence>
<dbReference type="AlphaFoldDB" id="A0A1W1Y928"/>
<keyword evidence="2" id="KW-1185">Reference proteome</keyword>
<dbReference type="STRING" id="1434700.SAMN06296427_101103"/>
<dbReference type="OrthoDB" id="1375728at2"/>
<dbReference type="Proteomes" id="UP000192393">
    <property type="component" value="Unassembled WGS sequence"/>
</dbReference>
<evidence type="ECO:0000313" key="2">
    <source>
        <dbReference type="Proteomes" id="UP000192393"/>
    </source>
</evidence>
<sequence>MSTNENTYNITTSVYNPQLRTLMSIKDFGTGLESFKTKVHDSTQKLIKTYENGIVILETEGNKDFQNEWNDSLNEVRVHSNHLNQYLEVAKEKSEQNSDFPFKILWQEFEERLKSLKVSAQKFENTGAKALPADKKEKWGNEFEIFESDTEPEIERNAKAVKLILQFMVRYSPQELDKISHIISETTPEGSSLKEEKDYEAAFLKYLKQFQKEFEAKDNLFDTIMEILAGGVHPSPSERVMLDKWIEGEEKIREDM</sequence>
<proteinExistence type="predicted"/>
<organism evidence="1 2">
    <name type="scientific">Moheibacter sediminis</name>
    <dbReference type="NCBI Taxonomy" id="1434700"/>
    <lineage>
        <taxon>Bacteria</taxon>
        <taxon>Pseudomonadati</taxon>
        <taxon>Bacteroidota</taxon>
        <taxon>Flavobacteriia</taxon>
        <taxon>Flavobacteriales</taxon>
        <taxon>Weeksellaceae</taxon>
        <taxon>Moheibacter</taxon>
    </lineage>
</organism>
<protein>
    <submittedName>
        <fullName evidence="1">Uncharacterized protein</fullName>
    </submittedName>
</protein>
<reference evidence="1 2" key="1">
    <citation type="submission" date="2017-04" db="EMBL/GenBank/DDBJ databases">
        <authorList>
            <person name="Afonso C.L."/>
            <person name="Miller P.J."/>
            <person name="Scott M.A."/>
            <person name="Spackman E."/>
            <person name="Goraichik I."/>
            <person name="Dimitrov K.M."/>
            <person name="Suarez D.L."/>
            <person name="Swayne D.E."/>
        </authorList>
    </citation>
    <scope>NUCLEOTIDE SEQUENCE [LARGE SCALE GENOMIC DNA]</scope>
    <source>
        <strain evidence="1 2">CGMCC 1.12708</strain>
    </source>
</reference>
<dbReference type="EMBL" id="FWXS01000001">
    <property type="protein sequence ID" value="SMC32645.1"/>
    <property type="molecule type" value="Genomic_DNA"/>
</dbReference>
<name>A0A1W1Y928_9FLAO</name>
<gene>
    <name evidence="1" type="ORF">SAMN06296427_101103</name>
</gene>